<protein>
    <recommendedName>
        <fullName evidence="4">Protein kinase</fullName>
    </recommendedName>
</protein>
<reference evidence="2 3" key="1">
    <citation type="submission" date="2020-08" db="EMBL/GenBank/DDBJ databases">
        <title>Genomic Encyclopedia of Type Strains, Phase III (KMG-III): the genomes of soil and plant-associated and newly described type strains.</title>
        <authorList>
            <person name="Whitman W."/>
        </authorList>
    </citation>
    <scope>NUCLEOTIDE SEQUENCE [LARGE SCALE GENOMIC DNA]</scope>
    <source>
        <strain evidence="2 3">CECT 3146</strain>
    </source>
</reference>
<organism evidence="2 3">
    <name type="scientific">Streptomyces spectabilis</name>
    <dbReference type="NCBI Taxonomy" id="68270"/>
    <lineage>
        <taxon>Bacteria</taxon>
        <taxon>Bacillati</taxon>
        <taxon>Actinomycetota</taxon>
        <taxon>Actinomycetes</taxon>
        <taxon>Kitasatosporales</taxon>
        <taxon>Streptomycetaceae</taxon>
        <taxon>Streptomyces</taxon>
    </lineage>
</organism>
<feature type="region of interest" description="Disordered" evidence="1">
    <location>
        <begin position="211"/>
        <end position="234"/>
    </location>
</feature>
<dbReference type="Gene3D" id="3.90.1200.10">
    <property type="match status" value="1"/>
</dbReference>
<sequence length="234" mass="25476">MKNRTGGRRTSILRERAISGHLQGLSPALRWVAENEAWIVLGFALAEGRRADFSPESADLETVTALLVRIGELSLPDVAHDWADKRWDRYTTGEEEAEMFRGNTLLHTDINPSNILIGENAAWVVDWAWPGRGAAFIDPALLVVQLIAAGHVPAAAESWAARCPGWEAADPKAIDAFASATQRMYHQCALNSEAEWLRAMETAAQSWLTYRLGRPPSGPPPPAGTDNCSTAHGA</sequence>
<comment type="caution">
    <text evidence="2">The sequence shown here is derived from an EMBL/GenBank/DDBJ whole genome shotgun (WGS) entry which is preliminary data.</text>
</comment>
<accession>A0A7W8AR64</accession>
<gene>
    <name evidence="2" type="ORF">FHS40_002090</name>
</gene>
<dbReference type="RefSeq" id="WP_184924980.1">
    <property type="nucleotide sequence ID" value="NZ_BMSQ01000004.1"/>
</dbReference>
<proteinExistence type="predicted"/>
<name>A0A7W8AR64_STRST</name>
<dbReference type="Proteomes" id="UP000549009">
    <property type="component" value="Unassembled WGS sequence"/>
</dbReference>
<evidence type="ECO:0000313" key="2">
    <source>
        <dbReference type="EMBL" id="MBB5103037.1"/>
    </source>
</evidence>
<dbReference type="SUPFAM" id="SSF56112">
    <property type="entry name" value="Protein kinase-like (PK-like)"/>
    <property type="match status" value="1"/>
</dbReference>
<dbReference type="EMBL" id="JACHJD010000003">
    <property type="protein sequence ID" value="MBB5103037.1"/>
    <property type="molecule type" value="Genomic_DNA"/>
</dbReference>
<dbReference type="InterPro" id="IPR011009">
    <property type="entry name" value="Kinase-like_dom_sf"/>
</dbReference>
<keyword evidence="3" id="KW-1185">Reference proteome</keyword>
<evidence type="ECO:0000313" key="3">
    <source>
        <dbReference type="Proteomes" id="UP000549009"/>
    </source>
</evidence>
<evidence type="ECO:0000256" key="1">
    <source>
        <dbReference type="SAM" id="MobiDB-lite"/>
    </source>
</evidence>
<dbReference type="AlphaFoldDB" id="A0A7W8AR64"/>
<evidence type="ECO:0008006" key="4">
    <source>
        <dbReference type="Google" id="ProtNLM"/>
    </source>
</evidence>